<sequence length="336" mass="37759">MKLFSLILTIGLLINSSQCLNNGNNKCFKLGEACKYSGDFGVSCGEHLACLPIDDDDESSEHICKEKLKLGEKCKQYNPIEVCESGLECHPTIIDDFSSNYTCIESGFAGEGENCYSDYNCVGFGILNLKCIDSKCKFEPTEKNQSIECSSFFTCPGLKKCNNSKCEPLSSLGDKCESDYDCFIGGTCSVEEKICVERYSKKLGESCLYESDTECEFGLKCDLETHFFKNGTFDYQESKCVPLVYSNTTNCIEDGCLVHEFCNGATNTCNSIKKYTNDCKEAEKERNLCYTSNNCMFSNEYYDHPFLNENSCLMKKCGMETLNYLNKCKNTFTFCD</sequence>
<reference evidence="2 3" key="1">
    <citation type="submission" date="2023-11" db="EMBL/GenBank/DDBJ databases">
        <title>Dfirmibasis_genome.</title>
        <authorList>
            <person name="Edelbroek B."/>
            <person name="Kjellin J."/>
            <person name="Jerlstrom-Hultqvist J."/>
            <person name="Soderbom F."/>
        </authorList>
    </citation>
    <scope>NUCLEOTIDE SEQUENCE [LARGE SCALE GENOMIC DNA]</scope>
    <source>
        <strain evidence="2 3">TNS-C-14</strain>
    </source>
</reference>
<accession>A0AAN7U5J9</accession>
<dbReference type="EMBL" id="JAVFKY010000002">
    <property type="protein sequence ID" value="KAK5580108.1"/>
    <property type="molecule type" value="Genomic_DNA"/>
</dbReference>
<organism evidence="2 3">
    <name type="scientific">Dictyostelium firmibasis</name>
    <dbReference type="NCBI Taxonomy" id="79012"/>
    <lineage>
        <taxon>Eukaryota</taxon>
        <taxon>Amoebozoa</taxon>
        <taxon>Evosea</taxon>
        <taxon>Eumycetozoa</taxon>
        <taxon>Dictyostelia</taxon>
        <taxon>Dictyosteliales</taxon>
        <taxon>Dictyosteliaceae</taxon>
        <taxon>Dictyostelium</taxon>
    </lineage>
</organism>
<feature type="chain" id="PRO_5042831203" description="Dickkopf N-terminal cysteine-rich domain-containing protein" evidence="1">
    <location>
        <begin position="20"/>
        <end position="336"/>
    </location>
</feature>
<dbReference type="InterPro" id="IPR052326">
    <property type="entry name" value="Diff-Dev_Assoc_Protein"/>
</dbReference>
<evidence type="ECO:0000313" key="2">
    <source>
        <dbReference type="EMBL" id="KAK5580108.1"/>
    </source>
</evidence>
<dbReference type="PANTHER" id="PTHR33459">
    <property type="entry name" value="DD-GDCA PROTEIN"/>
    <property type="match status" value="1"/>
</dbReference>
<keyword evidence="1" id="KW-0732">Signal</keyword>
<keyword evidence="3" id="KW-1185">Reference proteome</keyword>
<evidence type="ECO:0000256" key="1">
    <source>
        <dbReference type="SAM" id="SignalP"/>
    </source>
</evidence>
<name>A0AAN7U5J9_9MYCE</name>
<dbReference type="Proteomes" id="UP001344447">
    <property type="component" value="Unassembled WGS sequence"/>
</dbReference>
<proteinExistence type="predicted"/>
<comment type="caution">
    <text evidence="2">The sequence shown here is derived from an EMBL/GenBank/DDBJ whole genome shotgun (WGS) entry which is preliminary data.</text>
</comment>
<dbReference type="AlphaFoldDB" id="A0AAN7U5J9"/>
<dbReference type="PANTHER" id="PTHR33459:SF2">
    <property type="entry name" value="DICKKOPF N-TERMINAL CYSTEINE-RICH DOMAIN-CONTAINING PROTEIN"/>
    <property type="match status" value="1"/>
</dbReference>
<gene>
    <name evidence="2" type="ORF">RB653_000121</name>
</gene>
<evidence type="ECO:0000313" key="3">
    <source>
        <dbReference type="Proteomes" id="UP001344447"/>
    </source>
</evidence>
<evidence type="ECO:0008006" key="4">
    <source>
        <dbReference type="Google" id="ProtNLM"/>
    </source>
</evidence>
<feature type="signal peptide" evidence="1">
    <location>
        <begin position="1"/>
        <end position="19"/>
    </location>
</feature>
<protein>
    <recommendedName>
        <fullName evidence="4">Dickkopf N-terminal cysteine-rich domain-containing protein</fullName>
    </recommendedName>
</protein>